<name>A0A5B8LK68_9SPHN</name>
<dbReference type="OrthoDB" id="9152028at2"/>
<dbReference type="Proteomes" id="UP000315673">
    <property type="component" value="Chromosome"/>
</dbReference>
<keyword evidence="1" id="KW-1133">Transmembrane helix</keyword>
<reference evidence="3 4" key="1">
    <citation type="submission" date="2019-07" db="EMBL/GenBank/DDBJ databases">
        <title>Full genome sequence of Sphingomonas sp. 4R-6-7(HKS19).</title>
        <authorList>
            <person name="Im W.-T."/>
        </authorList>
    </citation>
    <scope>NUCLEOTIDE SEQUENCE [LARGE SCALE GENOMIC DNA]</scope>
    <source>
        <strain evidence="3 4">HKS19</strain>
    </source>
</reference>
<dbReference type="KEGG" id="spai:FPZ24_15160"/>
<organism evidence="3 4">
    <name type="scientific">Sphingomonas panacisoli</name>
    <dbReference type="NCBI Taxonomy" id="1813879"/>
    <lineage>
        <taxon>Bacteria</taxon>
        <taxon>Pseudomonadati</taxon>
        <taxon>Pseudomonadota</taxon>
        <taxon>Alphaproteobacteria</taxon>
        <taxon>Sphingomonadales</taxon>
        <taxon>Sphingomonadaceae</taxon>
        <taxon>Sphingomonas</taxon>
    </lineage>
</organism>
<keyword evidence="1" id="KW-0812">Transmembrane</keyword>
<evidence type="ECO:0000256" key="1">
    <source>
        <dbReference type="SAM" id="Phobius"/>
    </source>
</evidence>
<evidence type="ECO:0000313" key="3">
    <source>
        <dbReference type="EMBL" id="QDZ08638.1"/>
    </source>
</evidence>
<dbReference type="NCBIfam" id="TIGR02595">
    <property type="entry name" value="PEP_CTERM"/>
    <property type="match status" value="1"/>
</dbReference>
<sequence>MSTNPIVSDQINLDNADLRFQNILSDSATISVNLLFTTIRKRGVSVNKYLFSGVGIAALTIAVPAYAAPTLNGDCSDDIAAQAGVTVISCIGGYSGNVLSNNSGDNATINTALTALGYAGPTFSYNSVAAGDIKGPLNGGLDVNFQTLLNGVAYIGVHYGFQGGGATFFYKINATNVDILKLAQGSGGGSTSTATLLVLNATPPVPEPATWAMMIVGFGAMGSMLRRRQKVSANVRYA</sequence>
<feature type="transmembrane region" description="Helical" evidence="1">
    <location>
        <begin position="49"/>
        <end position="68"/>
    </location>
</feature>
<keyword evidence="4" id="KW-1185">Reference proteome</keyword>
<dbReference type="Pfam" id="PF07589">
    <property type="entry name" value="PEP-CTERM"/>
    <property type="match status" value="1"/>
</dbReference>
<gene>
    <name evidence="3" type="ORF">FPZ24_15160</name>
</gene>
<proteinExistence type="predicted"/>
<dbReference type="AlphaFoldDB" id="A0A5B8LK68"/>
<evidence type="ECO:0000313" key="4">
    <source>
        <dbReference type="Proteomes" id="UP000315673"/>
    </source>
</evidence>
<feature type="domain" description="Ice-binding protein C-terminal" evidence="2">
    <location>
        <begin position="204"/>
        <end position="228"/>
    </location>
</feature>
<protein>
    <submittedName>
        <fullName evidence="3">PEP-CTERM sorting domain-containing protein</fullName>
    </submittedName>
</protein>
<dbReference type="NCBIfam" id="NF035944">
    <property type="entry name" value="PEPxxWA-CTERM"/>
    <property type="match status" value="1"/>
</dbReference>
<keyword evidence="1" id="KW-0472">Membrane</keyword>
<accession>A0A5B8LK68</accession>
<dbReference type="EMBL" id="CP042306">
    <property type="protein sequence ID" value="QDZ08638.1"/>
    <property type="molecule type" value="Genomic_DNA"/>
</dbReference>
<feature type="transmembrane region" description="Helical" evidence="1">
    <location>
        <begin position="209"/>
        <end position="226"/>
    </location>
</feature>
<evidence type="ECO:0000259" key="2">
    <source>
        <dbReference type="Pfam" id="PF07589"/>
    </source>
</evidence>
<dbReference type="InterPro" id="IPR013424">
    <property type="entry name" value="Ice-binding_C"/>
</dbReference>